<evidence type="ECO:0000313" key="2">
    <source>
        <dbReference type="Proteomes" id="UP000563050"/>
    </source>
</evidence>
<sequence length="36" mass="4171">MPLLQWRVLPPLILWLSSRHFIGTAALMTPYMKSSD</sequence>
<name>A0A7W5DIR2_9GAMM</name>
<dbReference type="AlphaFoldDB" id="A0A7W5DIR2"/>
<dbReference type="Proteomes" id="UP000563050">
    <property type="component" value="Unassembled WGS sequence"/>
</dbReference>
<organism evidence="1 2">
    <name type="scientific">Halomonas fontilapidosi</name>
    <dbReference type="NCBI Taxonomy" id="616675"/>
    <lineage>
        <taxon>Bacteria</taxon>
        <taxon>Pseudomonadati</taxon>
        <taxon>Pseudomonadota</taxon>
        <taxon>Gammaproteobacteria</taxon>
        <taxon>Oceanospirillales</taxon>
        <taxon>Halomonadaceae</taxon>
        <taxon>Halomonas</taxon>
    </lineage>
</organism>
<evidence type="ECO:0000313" key="1">
    <source>
        <dbReference type="EMBL" id="MBB3183672.1"/>
    </source>
</evidence>
<accession>A0A7W5DIR2</accession>
<keyword evidence="2" id="KW-1185">Reference proteome</keyword>
<gene>
    <name evidence="1" type="ORF">FHR95_001213</name>
</gene>
<reference evidence="1 2" key="1">
    <citation type="submission" date="2020-08" db="EMBL/GenBank/DDBJ databases">
        <title>Genomic Encyclopedia of Type Strains, Phase III (KMG-III): the genomes of soil and plant-associated and newly described type strains.</title>
        <authorList>
            <person name="Whitman W."/>
        </authorList>
    </citation>
    <scope>NUCLEOTIDE SEQUENCE [LARGE SCALE GENOMIC DNA]</scope>
    <source>
        <strain evidence="1 2">CECT 7341</strain>
    </source>
</reference>
<protein>
    <submittedName>
        <fullName evidence="1">Uncharacterized protein</fullName>
    </submittedName>
</protein>
<comment type="caution">
    <text evidence="1">The sequence shown here is derived from an EMBL/GenBank/DDBJ whole genome shotgun (WGS) entry which is preliminary data.</text>
</comment>
<proteinExistence type="predicted"/>
<dbReference type="EMBL" id="JACHXQ010000002">
    <property type="protein sequence ID" value="MBB3183672.1"/>
    <property type="molecule type" value="Genomic_DNA"/>
</dbReference>